<keyword evidence="3" id="KW-1185">Reference proteome</keyword>
<keyword evidence="1" id="KW-0812">Transmembrane</keyword>
<feature type="transmembrane region" description="Helical" evidence="1">
    <location>
        <begin position="21"/>
        <end position="39"/>
    </location>
</feature>
<feature type="transmembrane region" description="Helical" evidence="1">
    <location>
        <begin position="271"/>
        <end position="293"/>
    </location>
</feature>
<organism evidence="2 3">
    <name type="scientific">Allosphingosinicella deserti</name>
    <dbReference type="NCBI Taxonomy" id="2116704"/>
    <lineage>
        <taxon>Bacteria</taxon>
        <taxon>Pseudomonadati</taxon>
        <taxon>Pseudomonadota</taxon>
        <taxon>Alphaproteobacteria</taxon>
        <taxon>Sphingomonadales</taxon>
        <taxon>Sphingomonadaceae</taxon>
        <taxon>Allosphingosinicella</taxon>
    </lineage>
</organism>
<keyword evidence="1" id="KW-1133">Transmembrane helix</keyword>
<feature type="transmembrane region" description="Helical" evidence="1">
    <location>
        <begin position="199"/>
        <end position="224"/>
    </location>
</feature>
<dbReference type="PANTHER" id="PTHR43471:SF1">
    <property type="entry name" value="ABC TRANSPORTER PERMEASE PROTEIN NOSY-RELATED"/>
    <property type="match status" value="1"/>
</dbReference>
<dbReference type="AlphaFoldDB" id="A0A2P7QEB8"/>
<evidence type="ECO:0000313" key="3">
    <source>
        <dbReference type="Proteomes" id="UP000241167"/>
    </source>
</evidence>
<dbReference type="PANTHER" id="PTHR43471">
    <property type="entry name" value="ABC TRANSPORTER PERMEASE"/>
    <property type="match status" value="1"/>
</dbReference>
<evidence type="ECO:0000256" key="1">
    <source>
        <dbReference type="SAM" id="Phobius"/>
    </source>
</evidence>
<dbReference type="InterPro" id="IPR021913">
    <property type="entry name" value="DUF3526"/>
</dbReference>
<dbReference type="Proteomes" id="UP000241167">
    <property type="component" value="Unassembled WGS sequence"/>
</dbReference>
<accession>A0A2P7QEB8</accession>
<dbReference type="EMBL" id="PXYI01000015">
    <property type="protein sequence ID" value="PSJ36318.1"/>
    <property type="molecule type" value="Genomic_DNA"/>
</dbReference>
<reference evidence="2 3" key="1">
    <citation type="submission" date="2018-03" db="EMBL/GenBank/DDBJ databases">
        <title>The draft genome of Sphingosinicella sp. GL-C-18.</title>
        <authorList>
            <person name="Liu L."/>
            <person name="Li L."/>
            <person name="Liang L."/>
            <person name="Zhang X."/>
            <person name="Wang T."/>
        </authorList>
    </citation>
    <scope>NUCLEOTIDE SEQUENCE [LARGE SCALE GENOMIC DNA]</scope>
    <source>
        <strain evidence="2 3">GL-C-18</strain>
    </source>
</reference>
<proteinExistence type="predicted"/>
<keyword evidence="1" id="KW-0472">Membrane</keyword>
<comment type="caution">
    <text evidence="2">The sequence shown here is derived from an EMBL/GenBank/DDBJ whole genome shotgun (WGS) entry which is preliminary data.</text>
</comment>
<gene>
    <name evidence="2" type="ORF">C7I55_26890</name>
</gene>
<dbReference type="Pfam" id="PF12040">
    <property type="entry name" value="DUF3526"/>
    <property type="match status" value="1"/>
</dbReference>
<feature type="transmembrane region" description="Helical" evidence="1">
    <location>
        <begin position="236"/>
        <end position="259"/>
    </location>
</feature>
<protein>
    <recommendedName>
        <fullName evidence="4">ABC transporter permease</fullName>
    </recommendedName>
</protein>
<dbReference type="RefSeq" id="WP_106516146.1">
    <property type="nucleotide sequence ID" value="NZ_PXYI01000015.1"/>
</dbReference>
<evidence type="ECO:0008006" key="4">
    <source>
        <dbReference type="Google" id="ProtNLM"/>
    </source>
</evidence>
<feature type="transmembrane region" description="Helical" evidence="1">
    <location>
        <begin position="469"/>
        <end position="489"/>
    </location>
</feature>
<sequence length="498" mass="53634">MSGPRFRDLFAWEWRQVGRSPLLWTVLLIVSASFAWGALNTAALHSAQAAALERARQVDTAFHANAAARARAYRAPVTSSGGPVAYWQDPTDVAGYSEYFVRMSALKPHLPSSPLAAGVSDLAPSRLEIRLNTPFGFTDTYDFENPRGLALGRFDLAFAVVFLLPIGLLLLFALFVTFERDRDMLRLVAAQAVGPRAWTGARLAAILAWSVPATVLAMIAALGIAGVPLGTAAGSLAVAALLTVVYMLFWSGVALTILARQPGAGAALGSFAAIWAALTIGLPLAGSALVGMIDPAPSAVGYVDAQRRIGDEINAERDKILAAAVTRRPDLRPYADRATSLDYATRLSFLVPETERRLAPLRSAFEDHRLRQEGVARIAGFAIPTLGIEAAFATLAGTDPARQRTFEAQARQYQLRLRGIVHPLVQREITQPPSSPARTTRGRLNLAEPLTLPKFALADRPAAERIGGVLPFLLWLGLLALLAITIGLVRTREWKVVE</sequence>
<feature type="transmembrane region" description="Helical" evidence="1">
    <location>
        <begin position="156"/>
        <end position="178"/>
    </location>
</feature>
<evidence type="ECO:0000313" key="2">
    <source>
        <dbReference type="EMBL" id="PSJ36318.1"/>
    </source>
</evidence>
<name>A0A2P7QEB8_9SPHN</name>
<dbReference type="OrthoDB" id="6016419at2"/>